<dbReference type="Pfam" id="PF03184">
    <property type="entry name" value="DDE_1"/>
    <property type="match status" value="1"/>
</dbReference>
<keyword evidence="1" id="KW-0472">Membrane</keyword>
<keyword evidence="1" id="KW-0812">Transmembrane</keyword>
<keyword evidence="3" id="KW-1185">Reference proteome</keyword>
<proteinExistence type="predicted"/>
<feature type="domain" description="DDE-1" evidence="2">
    <location>
        <begin position="75"/>
        <end position="208"/>
    </location>
</feature>
<dbReference type="InterPro" id="IPR050863">
    <property type="entry name" value="CenT-Element_Derived"/>
</dbReference>
<dbReference type="PANTHER" id="PTHR19303:SF74">
    <property type="entry name" value="POGO TRANSPOSABLE ELEMENT WITH KRAB DOMAIN"/>
    <property type="match status" value="1"/>
</dbReference>
<evidence type="ECO:0000313" key="4">
    <source>
        <dbReference type="RefSeq" id="XP_065648131.1"/>
    </source>
</evidence>
<dbReference type="Proteomes" id="UP001652625">
    <property type="component" value="Chromosome 03"/>
</dbReference>
<sequence>MACASRFNKEKVDRFFDALESIIFNQYGKIVIPPSRIFNADESGFSVCHTPGKTVALKGKRSVGAITSLEKVKTITVLCCVSAVGVYVPPMIIFPRVRMKPSFMDQAPQGALGVATKNGWINEELFDIWFDHFLQFTQPSNCNTLTILILDGHSCHVKNIKVILKARRSNVILLGLPSHCTHKMQPLDISFFKSLSSRYNSVVQSWHRQHRGRPVTEAEFGNLFSTAYGDAASVSKAKSRFRKSGIHPFNRLIFTDKIL</sequence>
<evidence type="ECO:0000259" key="2">
    <source>
        <dbReference type="Pfam" id="PF03184"/>
    </source>
</evidence>
<evidence type="ECO:0000256" key="1">
    <source>
        <dbReference type="SAM" id="Phobius"/>
    </source>
</evidence>
<name>A0ABM4BGM3_HYDVU</name>
<keyword evidence="1" id="KW-1133">Transmembrane helix</keyword>
<dbReference type="RefSeq" id="XP_065648131.1">
    <property type="nucleotide sequence ID" value="XM_065792059.1"/>
</dbReference>
<accession>A0ABM4BGM3</accession>
<protein>
    <submittedName>
        <fullName evidence="4">Uncharacterized protein LOC124808740 isoform X2</fullName>
    </submittedName>
</protein>
<gene>
    <name evidence="4" type="primary">LOC124808740</name>
</gene>
<organism evidence="3 4">
    <name type="scientific">Hydra vulgaris</name>
    <name type="common">Hydra</name>
    <name type="synonym">Hydra attenuata</name>
    <dbReference type="NCBI Taxonomy" id="6087"/>
    <lineage>
        <taxon>Eukaryota</taxon>
        <taxon>Metazoa</taxon>
        <taxon>Cnidaria</taxon>
        <taxon>Hydrozoa</taxon>
        <taxon>Hydroidolina</taxon>
        <taxon>Anthoathecata</taxon>
        <taxon>Aplanulata</taxon>
        <taxon>Hydridae</taxon>
        <taxon>Hydra</taxon>
    </lineage>
</organism>
<dbReference type="GeneID" id="124808740"/>
<dbReference type="InterPro" id="IPR004875">
    <property type="entry name" value="DDE_SF_endonuclease_dom"/>
</dbReference>
<evidence type="ECO:0000313" key="3">
    <source>
        <dbReference type="Proteomes" id="UP001652625"/>
    </source>
</evidence>
<reference evidence="4" key="1">
    <citation type="submission" date="2025-08" db="UniProtKB">
        <authorList>
            <consortium name="RefSeq"/>
        </authorList>
    </citation>
    <scope>IDENTIFICATION</scope>
</reference>
<dbReference type="PANTHER" id="PTHR19303">
    <property type="entry name" value="TRANSPOSON"/>
    <property type="match status" value="1"/>
</dbReference>
<feature type="transmembrane region" description="Helical" evidence="1">
    <location>
        <begin position="75"/>
        <end position="94"/>
    </location>
</feature>